<dbReference type="Gene3D" id="3.40.50.450">
    <property type="match status" value="1"/>
</dbReference>
<dbReference type="KEGG" id="sru:SRU_1567"/>
<dbReference type="Pfam" id="PF12694">
    <property type="entry name" value="cpYpsA"/>
    <property type="match status" value="1"/>
</dbReference>
<accession>Q2S293</accession>
<dbReference type="InterPro" id="IPR024755">
    <property type="entry name" value="cpYpsA"/>
</dbReference>
<dbReference type="STRING" id="309807.SRU_1567"/>
<dbReference type="Proteomes" id="UP000008674">
    <property type="component" value="Chromosome"/>
</dbReference>
<dbReference type="EnsemblBacteria" id="ABC46354">
    <property type="protein sequence ID" value="ABC46354"/>
    <property type="gene ID" value="SRU_1567"/>
</dbReference>
<dbReference type="AlphaFoldDB" id="Q2S293"/>
<protein>
    <recommendedName>
        <fullName evidence="3">Molybdenum cofactor carrier</fullName>
    </recommendedName>
</protein>
<dbReference type="OrthoDB" id="283616at2"/>
<dbReference type="eggNOG" id="COG0758">
    <property type="taxonomic scope" value="Bacteria"/>
</dbReference>
<dbReference type="SUPFAM" id="SSF102405">
    <property type="entry name" value="MCP/YpsA-like"/>
    <property type="match status" value="1"/>
</dbReference>
<organism evidence="1 2">
    <name type="scientific">Salinibacter ruber (strain DSM 13855 / M31)</name>
    <dbReference type="NCBI Taxonomy" id="309807"/>
    <lineage>
        <taxon>Bacteria</taxon>
        <taxon>Pseudomonadati</taxon>
        <taxon>Rhodothermota</taxon>
        <taxon>Rhodothermia</taxon>
        <taxon>Rhodothermales</taxon>
        <taxon>Salinibacteraceae</taxon>
        <taxon>Salinibacter</taxon>
    </lineage>
</organism>
<name>Q2S293_SALRD</name>
<dbReference type="PATRIC" id="fig|309807.25.peg.1621"/>
<evidence type="ECO:0008006" key="3">
    <source>
        <dbReference type="Google" id="ProtNLM"/>
    </source>
</evidence>
<dbReference type="HOGENOM" id="CLU_108850_0_0_10"/>
<evidence type="ECO:0000313" key="2">
    <source>
        <dbReference type="Proteomes" id="UP000008674"/>
    </source>
</evidence>
<keyword evidence="2" id="KW-1185">Reference proteome</keyword>
<sequence>MTGGGFGCPRSSLTSSRGRVQFRKIISGGQTGVDRAALDAARTHDVAVGGWCPQGRRAEDGPIAPRYPLRETPTDAYAERTAWNVRDSDGTLIVAPGPLEGGTALTQREAEARKKPLLHVRLTDPAPVPMIHAWAAEHDVRVLNVAGPRASEGDGIYRQARSILEALLASA</sequence>
<gene>
    <name evidence="1" type="ordered locus">SRU_1567</name>
</gene>
<proteinExistence type="predicted"/>
<reference evidence="1 2" key="1">
    <citation type="journal article" date="2005" name="Proc. Natl. Acad. Sci. U.S.A.">
        <title>The genome of Salinibacter ruber: convergence and gene exchange among hyperhalophilic bacteria and archaea.</title>
        <authorList>
            <person name="Mongodin E.F."/>
            <person name="Nelson K.E."/>
            <person name="Daugherty S."/>
            <person name="Deboy R.T."/>
            <person name="Wister J."/>
            <person name="Khouri H."/>
            <person name="Weidman J."/>
            <person name="Walsh D.A."/>
            <person name="Papke R.T."/>
            <person name="Sanchez Perez G."/>
            <person name="Sharma A.K."/>
            <person name="Nesbo C.L."/>
            <person name="MacLeod D."/>
            <person name="Bapteste E."/>
            <person name="Doolittle W.F."/>
            <person name="Charlebois R.L."/>
            <person name="Legault B."/>
            <person name="Rodriguez-Valera F."/>
        </authorList>
    </citation>
    <scope>NUCLEOTIDE SEQUENCE [LARGE SCALE GENOMIC DNA]</scope>
    <source>
        <strain evidence="2">DSM 13855 / CECT 5946 / M31</strain>
    </source>
</reference>
<evidence type="ECO:0000313" key="1">
    <source>
        <dbReference type="EMBL" id="ABC46354.1"/>
    </source>
</evidence>
<dbReference type="EMBL" id="CP000159">
    <property type="protein sequence ID" value="ABC46354.1"/>
    <property type="molecule type" value="Genomic_DNA"/>
</dbReference>